<dbReference type="InterPro" id="IPR051461">
    <property type="entry name" value="UPF0750_membrane"/>
</dbReference>
<dbReference type="EMBL" id="PNHP01000001">
    <property type="protein sequence ID" value="PMC82523.1"/>
    <property type="molecule type" value="Genomic_DNA"/>
</dbReference>
<evidence type="ECO:0000256" key="5">
    <source>
        <dbReference type="ARBA" id="ARBA00023136"/>
    </source>
</evidence>
<dbReference type="PIRSF" id="PIRSF006483">
    <property type="entry name" value="Membrane_protein_YitT"/>
    <property type="match status" value="1"/>
</dbReference>
<reference evidence="8 9" key="1">
    <citation type="submission" date="2017-09" db="EMBL/GenBank/DDBJ databases">
        <title>Bacterial strain isolated from the female urinary microbiota.</title>
        <authorList>
            <person name="Thomas-White K."/>
            <person name="Kumar N."/>
            <person name="Forster S."/>
            <person name="Putonti C."/>
            <person name="Lawley T."/>
            <person name="Wolfe A.J."/>
        </authorList>
    </citation>
    <scope>NUCLEOTIDE SEQUENCE [LARGE SCALE GENOMIC DNA]</scope>
    <source>
        <strain evidence="8 9">UMB0204</strain>
    </source>
</reference>
<sequence length="283" mass="31808">MGDKIIKTINISVNSILIAFGMYFFLVQHKIASGGVTGISLIFANWFSFFTVGQWSLFINVILFVLAFLLMGKEFGYKSVLSALLISLSLMFFEKFFPDTVFTNDIVINILFGAGIVSFALSRIFFNNASSGGTDIVAAILNKYFNIALAKCLFFIDSMVVLMAVKEFGIEMALYAVLTVIIQSFGFNYFIQGLGRKIAITIISDYSDEINSMILNKYERGVSLYKSEGGYSHKERDILLTVVPFRKYIPIRDDILKIDKNAFVFTHTISEVLGEGFTYDVFK</sequence>
<organism evidence="8 9">
    <name type="scientific">Anaerococcus hydrogenalis</name>
    <dbReference type="NCBI Taxonomy" id="33029"/>
    <lineage>
        <taxon>Bacteria</taxon>
        <taxon>Bacillati</taxon>
        <taxon>Bacillota</taxon>
        <taxon>Tissierellia</taxon>
        <taxon>Tissierellales</taxon>
        <taxon>Peptoniphilaceae</taxon>
        <taxon>Anaerococcus</taxon>
    </lineage>
</organism>
<evidence type="ECO:0000313" key="8">
    <source>
        <dbReference type="EMBL" id="PMC82523.1"/>
    </source>
</evidence>
<dbReference type="PANTHER" id="PTHR33545:SF9">
    <property type="entry name" value="UPF0750 MEMBRANE PROTEIN YITE"/>
    <property type="match status" value="1"/>
</dbReference>
<proteinExistence type="predicted"/>
<evidence type="ECO:0000256" key="3">
    <source>
        <dbReference type="ARBA" id="ARBA00022692"/>
    </source>
</evidence>
<evidence type="ECO:0000256" key="2">
    <source>
        <dbReference type="ARBA" id="ARBA00022475"/>
    </source>
</evidence>
<keyword evidence="5 6" id="KW-0472">Membrane</keyword>
<accession>A0A2N6UKZ6</accession>
<dbReference type="Gene3D" id="3.30.70.120">
    <property type="match status" value="1"/>
</dbReference>
<evidence type="ECO:0000313" key="9">
    <source>
        <dbReference type="Proteomes" id="UP000235658"/>
    </source>
</evidence>
<feature type="domain" description="DUF2179" evidence="7">
    <location>
        <begin position="220"/>
        <end position="274"/>
    </location>
</feature>
<dbReference type="InterPro" id="IPR019264">
    <property type="entry name" value="DUF2179"/>
</dbReference>
<keyword evidence="3 6" id="KW-0812">Transmembrane</keyword>
<comment type="subcellular location">
    <subcellularLocation>
        <location evidence="1">Cell membrane</location>
        <topology evidence="1">Multi-pass membrane protein</topology>
    </subcellularLocation>
</comment>
<dbReference type="GeneID" id="84577948"/>
<evidence type="ECO:0000256" key="6">
    <source>
        <dbReference type="SAM" id="Phobius"/>
    </source>
</evidence>
<feature type="transmembrane region" description="Helical" evidence="6">
    <location>
        <begin position="46"/>
        <end position="68"/>
    </location>
</feature>
<feature type="transmembrane region" description="Helical" evidence="6">
    <location>
        <begin position="75"/>
        <end position="94"/>
    </location>
</feature>
<protein>
    <submittedName>
        <fullName evidence="8">Membrane protein</fullName>
    </submittedName>
</protein>
<dbReference type="Pfam" id="PF10035">
    <property type="entry name" value="DUF2179"/>
    <property type="match status" value="1"/>
</dbReference>
<feature type="transmembrane region" description="Helical" evidence="6">
    <location>
        <begin position="172"/>
        <end position="191"/>
    </location>
</feature>
<comment type="caution">
    <text evidence="8">The sequence shown here is derived from an EMBL/GenBank/DDBJ whole genome shotgun (WGS) entry which is preliminary data.</text>
</comment>
<dbReference type="CDD" id="cd16380">
    <property type="entry name" value="YitT_C"/>
    <property type="match status" value="1"/>
</dbReference>
<dbReference type="Proteomes" id="UP000235658">
    <property type="component" value="Unassembled WGS sequence"/>
</dbReference>
<dbReference type="InterPro" id="IPR015867">
    <property type="entry name" value="N-reg_PII/ATP_PRibTrfase_C"/>
</dbReference>
<dbReference type="AlphaFoldDB" id="A0A2N6UKZ6"/>
<evidence type="ECO:0000256" key="1">
    <source>
        <dbReference type="ARBA" id="ARBA00004651"/>
    </source>
</evidence>
<name>A0A2N6UKZ6_9FIRM</name>
<feature type="transmembrane region" description="Helical" evidence="6">
    <location>
        <begin position="147"/>
        <end position="166"/>
    </location>
</feature>
<dbReference type="PANTHER" id="PTHR33545">
    <property type="entry name" value="UPF0750 MEMBRANE PROTEIN YITT-RELATED"/>
    <property type="match status" value="1"/>
</dbReference>
<keyword evidence="4 6" id="KW-1133">Transmembrane helix</keyword>
<evidence type="ECO:0000256" key="4">
    <source>
        <dbReference type="ARBA" id="ARBA00022989"/>
    </source>
</evidence>
<keyword evidence="2" id="KW-1003">Cell membrane</keyword>
<evidence type="ECO:0000259" key="7">
    <source>
        <dbReference type="Pfam" id="PF10035"/>
    </source>
</evidence>
<feature type="transmembrane region" description="Helical" evidence="6">
    <location>
        <begin position="9"/>
        <end position="26"/>
    </location>
</feature>
<dbReference type="RefSeq" id="WP_102197572.1">
    <property type="nucleotide sequence ID" value="NZ_CAUPDS010000001.1"/>
</dbReference>
<dbReference type="Pfam" id="PF02588">
    <property type="entry name" value="YitT_membrane"/>
    <property type="match status" value="1"/>
</dbReference>
<gene>
    <name evidence="8" type="ORF">CJ192_01990</name>
</gene>
<feature type="transmembrane region" description="Helical" evidence="6">
    <location>
        <begin position="106"/>
        <end position="126"/>
    </location>
</feature>
<dbReference type="InterPro" id="IPR003740">
    <property type="entry name" value="YitT"/>
</dbReference>
<dbReference type="GO" id="GO:0005886">
    <property type="term" value="C:plasma membrane"/>
    <property type="evidence" value="ECO:0007669"/>
    <property type="project" value="UniProtKB-SubCell"/>
</dbReference>